<dbReference type="AlphaFoldDB" id="A0A0E9VRV7"/>
<reference evidence="1" key="1">
    <citation type="submission" date="2014-11" db="EMBL/GenBank/DDBJ databases">
        <authorList>
            <person name="Amaro Gonzalez C."/>
        </authorList>
    </citation>
    <scope>NUCLEOTIDE SEQUENCE</scope>
</reference>
<reference evidence="1" key="2">
    <citation type="journal article" date="2015" name="Fish Shellfish Immunol.">
        <title>Early steps in the European eel (Anguilla anguilla)-Vibrio vulnificus interaction in the gills: Role of the RtxA13 toxin.</title>
        <authorList>
            <person name="Callol A."/>
            <person name="Pajuelo D."/>
            <person name="Ebbesson L."/>
            <person name="Teles M."/>
            <person name="MacKenzie S."/>
            <person name="Amaro C."/>
        </authorList>
    </citation>
    <scope>NUCLEOTIDE SEQUENCE</scope>
</reference>
<sequence length="66" mass="7733">MSKIKSRILTISNLILLKLFYVFIRKLGCPSVHQLKSSKFTRVHSDSIWIHLFCIQGFVYIPPKNK</sequence>
<proteinExistence type="predicted"/>
<evidence type="ECO:0000313" key="1">
    <source>
        <dbReference type="EMBL" id="JAH80125.1"/>
    </source>
</evidence>
<name>A0A0E9VRV7_ANGAN</name>
<protein>
    <submittedName>
        <fullName evidence="1">Uncharacterized protein</fullName>
    </submittedName>
</protein>
<accession>A0A0E9VRV7</accession>
<organism evidence="1">
    <name type="scientific">Anguilla anguilla</name>
    <name type="common">European freshwater eel</name>
    <name type="synonym">Muraena anguilla</name>
    <dbReference type="NCBI Taxonomy" id="7936"/>
    <lineage>
        <taxon>Eukaryota</taxon>
        <taxon>Metazoa</taxon>
        <taxon>Chordata</taxon>
        <taxon>Craniata</taxon>
        <taxon>Vertebrata</taxon>
        <taxon>Euteleostomi</taxon>
        <taxon>Actinopterygii</taxon>
        <taxon>Neopterygii</taxon>
        <taxon>Teleostei</taxon>
        <taxon>Anguilliformes</taxon>
        <taxon>Anguillidae</taxon>
        <taxon>Anguilla</taxon>
    </lineage>
</organism>
<dbReference type="EMBL" id="GBXM01028452">
    <property type="protein sequence ID" value="JAH80125.1"/>
    <property type="molecule type" value="Transcribed_RNA"/>
</dbReference>